<sequence length="815" mass="91162">MSEINQDEAVEATTSSIGVSRRRLAFRPQSLNVSLSQPLIGTSGERTRSGKPDRFATELAADSPCKLEPMTLSGLGSSTPEQLLAKKSIRRITTWSMNETMIFYDGLKQYGKDFEAIAALMRRKKIEKDRDQIRSFFFNAFKCWAAAAKIEEDDWSGVPRDARELFVVLNGCEWKKRTVDAKFHPTKFKSLILEGFASVRVRHRKQLLLIRTPYAPCLLKFFPYDKRNAEIPNAVKVQLRPFRYFDRNYVIDCKQNPYLLMKISINDKVAKVFEFLKKKWLNMESKLNKELNGETIRPEIKLHPADGLRLHKVHVEISEDNGPPMSLSKLKKDYEAKSRELETSSTSMTEISALINKKPSDNTIIRLQGAGIKEVFDIDDQTIQTGFTDTDVKNATMLQLFYICGMKECITLEYEIFRPSSTFQPWHAFASLINRDYAENMGKSLTYPFSSDKNKLDCVIQPQIVQTQSVQNLEAQAQESLGRKRRLSKSATQERTAFESEDIVLNESQAFIRQWQALQAASSRKPKRSVKSVPASSAIGIGRQAKRQIIAQRAQPSFMAPTSTNLQTQPKSVDAETTQTVEPTKSTSLLPIDVTATTMQNSIPSTSESKYTIAYIVPPELVTGQLVAVDEAGNVLVPSLKDNPTFILQQQSSSTTANLFVHPSTSVTNTQLQTFNSTINKDLKITDPTATDFSSMVFVPPSSQPSTPAQNTNESNNLVISTQVLNSGTVVSGGTYSANHISAVGECSIDGTATIGSLHSHDGSPTKTLPEDVRQLYEMMLQQNSIDYCRNFEQLAETFESPSKRTNPPGNTTHK</sequence>
<organism evidence="5 6">
    <name type="scientific">Acrobeloides nanus</name>
    <dbReference type="NCBI Taxonomy" id="290746"/>
    <lineage>
        <taxon>Eukaryota</taxon>
        <taxon>Metazoa</taxon>
        <taxon>Ecdysozoa</taxon>
        <taxon>Nematoda</taxon>
        <taxon>Chromadorea</taxon>
        <taxon>Rhabditida</taxon>
        <taxon>Tylenchina</taxon>
        <taxon>Cephalobomorpha</taxon>
        <taxon>Cephaloboidea</taxon>
        <taxon>Cephalobidae</taxon>
        <taxon>Acrobeloides</taxon>
    </lineage>
</organism>
<dbReference type="Proteomes" id="UP000887540">
    <property type="component" value="Unplaced"/>
</dbReference>
<feature type="domain" description="SANT" evidence="4">
    <location>
        <begin position="90"/>
        <end position="145"/>
    </location>
</feature>
<dbReference type="PANTHER" id="PTHR21677">
    <property type="entry name" value="CRAMPED PROTEIN"/>
    <property type="match status" value="1"/>
</dbReference>
<dbReference type="InterPro" id="IPR055315">
    <property type="entry name" value="Cramped-like"/>
</dbReference>
<dbReference type="Gene3D" id="1.20.58.1880">
    <property type="match status" value="1"/>
</dbReference>
<dbReference type="GO" id="GO:0005634">
    <property type="term" value="C:nucleus"/>
    <property type="evidence" value="ECO:0007669"/>
    <property type="project" value="UniProtKB-SubCell"/>
</dbReference>
<dbReference type="GO" id="GO:0003677">
    <property type="term" value="F:DNA binding"/>
    <property type="evidence" value="ECO:0007669"/>
    <property type="project" value="UniProtKB-KW"/>
</dbReference>
<dbReference type="SMART" id="SM00717">
    <property type="entry name" value="SANT"/>
    <property type="match status" value="1"/>
</dbReference>
<evidence type="ECO:0000256" key="2">
    <source>
        <dbReference type="ARBA" id="ARBA00023125"/>
    </source>
</evidence>
<dbReference type="AlphaFoldDB" id="A0A914C3N6"/>
<dbReference type="WBParaSite" id="ACRNAN_Path_1606.g6254.t1">
    <property type="protein sequence ID" value="ACRNAN_Path_1606.g6254.t1"/>
    <property type="gene ID" value="ACRNAN_Path_1606.g6254"/>
</dbReference>
<evidence type="ECO:0000256" key="1">
    <source>
        <dbReference type="ARBA" id="ARBA00004123"/>
    </source>
</evidence>
<dbReference type="InterPro" id="IPR009057">
    <property type="entry name" value="Homeodomain-like_sf"/>
</dbReference>
<dbReference type="InterPro" id="IPR017884">
    <property type="entry name" value="SANT_dom"/>
</dbReference>
<proteinExistence type="predicted"/>
<keyword evidence="2" id="KW-0238">DNA-binding</keyword>
<dbReference type="PANTHER" id="PTHR21677:SF1">
    <property type="entry name" value="PROTEIN CRAMPED-LIKE"/>
    <property type="match status" value="1"/>
</dbReference>
<dbReference type="GO" id="GO:0003682">
    <property type="term" value="F:chromatin binding"/>
    <property type="evidence" value="ECO:0007669"/>
    <property type="project" value="InterPro"/>
</dbReference>
<name>A0A914C3N6_9BILA</name>
<evidence type="ECO:0000313" key="5">
    <source>
        <dbReference type="Proteomes" id="UP000887540"/>
    </source>
</evidence>
<dbReference type="GO" id="GO:0007389">
    <property type="term" value="P:pattern specification process"/>
    <property type="evidence" value="ECO:0007669"/>
    <property type="project" value="TreeGrafter"/>
</dbReference>
<evidence type="ECO:0000256" key="3">
    <source>
        <dbReference type="ARBA" id="ARBA00023242"/>
    </source>
</evidence>
<comment type="subcellular location">
    <subcellularLocation>
        <location evidence="1">Nucleus</location>
    </subcellularLocation>
</comment>
<dbReference type="SUPFAM" id="SSF46689">
    <property type="entry name" value="Homeodomain-like"/>
    <property type="match status" value="1"/>
</dbReference>
<keyword evidence="5" id="KW-1185">Reference proteome</keyword>
<protein>
    <submittedName>
        <fullName evidence="6">SANT domain-containing protein</fullName>
    </submittedName>
</protein>
<reference evidence="6" key="1">
    <citation type="submission" date="2022-11" db="UniProtKB">
        <authorList>
            <consortium name="WormBaseParasite"/>
        </authorList>
    </citation>
    <scope>IDENTIFICATION</scope>
</reference>
<accession>A0A914C3N6</accession>
<dbReference type="InterPro" id="IPR001005">
    <property type="entry name" value="SANT/Myb"/>
</dbReference>
<keyword evidence="3" id="KW-0539">Nucleus</keyword>
<evidence type="ECO:0000313" key="6">
    <source>
        <dbReference type="WBParaSite" id="ACRNAN_Path_1606.g6254.t1"/>
    </source>
</evidence>
<dbReference type="PROSITE" id="PS51293">
    <property type="entry name" value="SANT"/>
    <property type="match status" value="1"/>
</dbReference>
<evidence type="ECO:0000259" key="4">
    <source>
        <dbReference type="PROSITE" id="PS51293"/>
    </source>
</evidence>